<accession>A0ABR2WNN9</accession>
<gene>
    <name evidence="3" type="ORF">K7432_010527</name>
</gene>
<keyword evidence="1" id="KW-0812">Transmembrane</keyword>
<dbReference type="EMBL" id="JASJQH010000731">
    <property type="protein sequence ID" value="KAK9763105.1"/>
    <property type="molecule type" value="Genomic_DNA"/>
</dbReference>
<sequence>MSIRFFAISLFVCLLFCLQVTAAENNTTKACPPGTHDCGFFKCVKEPTCPLDCYLYSNEQSCSKVRMNGVGCIWKQTSCYRDIKCKLLSDSKCSQDCMDCGRYRCFPNGGGKCPAGCDEYRTQKSCQSATIFNGVGCQWLNSTCGYRELEVRLAKPNGEKHVGFMPSNTGDITQSPNPNPIVANPATGESPAMMDVKTASLAGPIAGVVVGLIAAGCMAFVLIHKRVEAKRQMEQQMAVHKDMEMSGNEVPKTLYRPQSLLNVVRNVLGFSSEGQNVSR</sequence>
<evidence type="ECO:0000256" key="1">
    <source>
        <dbReference type="SAM" id="Phobius"/>
    </source>
</evidence>
<proteinExistence type="predicted"/>
<feature type="signal peptide" evidence="2">
    <location>
        <begin position="1"/>
        <end position="23"/>
    </location>
</feature>
<evidence type="ECO:0000256" key="2">
    <source>
        <dbReference type="SAM" id="SignalP"/>
    </source>
</evidence>
<dbReference type="Proteomes" id="UP001479436">
    <property type="component" value="Unassembled WGS sequence"/>
</dbReference>
<keyword evidence="4" id="KW-1185">Reference proteome</keyword>
<feature type="chain" id="PRO_5047168324" evidence="2">
    <location>
        <begin position="24"/>
        <end position="279"/>
    </location>
</feature>
<comment type="caution">
    <text evidence="3">The sequence shown here is derived from an EMBL/GenBank/DDBJ whole genome shotgun (WGS) entry which is preliminary data.</text>
</comment>
<keyword evidence="1" id="KW-0472">Membrane</keyword>
<evidence type="ECO:0000313" key="4">
    <source>
        <dbReference type="Proteomes" id="UP001479436"/>
    </source>
</evidence>
<reference evidence="3 4" key="1">
    <citation type="submission" date="2023-04" db="EMBL/GenBank/DDBJ databases">
        <title>Genome of Basidiobolus ranarum AG-B5.</title>
        <authorList>
            <person name="Stajich J.E."/>
            <person name="Carter-House D."/>
            <person name="Gryganskyi A."/>
        </authorList>
    </citation>
    <scope>NUCLEOTIDE SEQUENCE [LARGE SCALE GENOMIC DNA]</scope>
    <source>
        <strain evidence="3 4">AG-B5</strain>
    </source>
</reference>
<keyword evidence="2" id="KW-0732">Signal</keyword>
<protein>
    <submittedName>
        <fullName evidence="3">Uncharacterized protein</fullName>
    </submittedName>
</protein>
<feature type="transmembrane region" description="Helical" evidence="1">
    <location>
        <begin position="201"/>
        <end position="223"/>
    </location>
</feature>
<organism evidence="3 4">
    <name type="scientific">Basidiobolus ranarum</name>
    <dbReference type="NCBI Taxonomy" id="34480"/>
    <lineage>
        <taxon>Eukaryota</taxon>
        <taxon>Fungi</taxon>
        <taxon>Fungi incertae sedis</taxon>
        <taxon>Zoopagomycota</taxon>
        <taxon>Entomophthoromycotina</taxon>
        <taxon>Basidiobolomycetes</taxon>
        <taxon>Basidiobolales</taxon>
        <taxon>Basidiobolaceae</taxon>
        <taxon>Basidiobolus</taxon>
    </lineage>
</organism>
<name>A0ABR2WNN9_9FUNG</name>
<evidence type="ECO:0000313" key="3">
    <source>
        <dbReference type="EMBL" id="KAK9763105.1"/>
    </source>
</evidence>
<keyword evidence="1" id="KW-1133">Transmembrane helix</keyword>